<comment type="caution">
    <text evidence="3">The sequence shown here is derived from an EMBL/GenBank/DDBJ whole genome shotgun (WGS) entry which is preliminary data.</text>
</comment>
<keyword evidence="2" id="KW-0812">Transmembrane</keyword>
<name>A0A3A5H2P4_9ACTN</name>
<evidence type="ECO:0000313" key="4">
    <source>
        <dbReference type="Proteomes" id="UP000276542"/>
    </source>
</evidence>
<organism evidence="3 4">
    <name type="scientific">Nocardioides cavernaquae</name>
    <dbReference type="NCBI Taxonomy" id="2321396"/>
    <lineage>
        <taxon>Bacteria</taxon>
        <taxon>Bacillati</taxon>
        <taxon>Actinomycetota</taxon>
        <taxon>Actinomycetes</taxon>
        <taxon>Propionibacteriales</taxon>
        <taxon>Nocardioidaceae</taxon>
        <taxon>Nocardioides</taxon>
    </lineage>
</organism>
<gene>
    <name evidence="3" type="ORF">D4739_01600</name>
</gene>
<proteinExistence type="predicted"/>
<dbReference type="EMBL" id="QYRP01000002">
    <property type="protein sequence ID" value="RJS45066.1"/>
    <property type="molecule type" value="Genomic_DNA"/>
</dbReference>
<evidence type="ECO:0000256" key="1">
    <source>
        <dbReference type="SAM" id="MobiDB-lite"/>
    </source>
</evidence>
<keyword evidence="2" id="KW-0472">Membrane</keyword>
<evidence type="ECO:0008006" key="5">
    <source>
        <dbReference type="Google" id="ProtNLM"/>
    </source>
</evidence>
<dbReference type="OrthoDB" id="3785671at2"/>
<dbReference type="RefSeq" id="WP_120058969.1">
    <property type="nucleotide sequence ID" value="NZ_QYRP01000002.1"/>
</dbReference>
<evidence type="ECO:0000256" key="2">
    <source>
        <dbReference type="SAM" id="Phobius"/>
    </source>
</evidence>
<feature type="region of interest" description="Disordered" evidence="1">
    <location>
        <begin position="1"/>
        <end position="25"/>
    </location>
</feature>
<keyword evidence="4" id="KW-1185">Reference proteome</keyword>
<dbReference type="AlphaFoldDB" id="A0A3A5H2P4"/>
<keyword evidence="2" id="KW-1133">Transmembrane helix</keyword>
<reference evidence="4" key="1">
    <citation type="submission" date="2018-09" db="EMBL/GenBank/DDBJ databases">
        <authorList>
            <person name="Zhu H."/>
        </authorList>
    </citation>
    <scope>NUCLEOTIDE SEQUENCE [LARGE SCALE GENOMIC DNA]</scope>
    <source>
        <strain evidence="4">K1W22B-1</strain>
    </source>
</reference>
<sequence length="181" mass="19032">MKQQPTWRGHRAPVEGVDGPAATRPKARSRTWSVALLAVVALVAVIAGVIAAVQNASPDASPRLPAVSVGTCLISPELARATDGVTTLDAVPCSRAHDGEVFAMLELRAGEDLAAAGRRCVGAATDRQFHFEELQSRGLEVRPLALDGDPTTGDPVACFVRRQDGTPQRGAAFTNAQESDR</sequence>
<protein>
    <recommendedName>
        <fullName evidence="5">Septum formation-related domain-containing protein</fullName>
    </recommendedName>
</protein>
<dbReference type="Proteomes" id="UP000276542">
    <property type="component" value="Unassembled WGS sequence"/>
</dbReference>
<feature type="transmembrane region" description="Helical" evidence="2">
    <location>
        <begin position="34"/>
        <end position="53"/>
    </location>
</feature>
<evidence type="ECO:0000313" key="3">
    <source>
        <dbReference type="EMBL" id="RJS45066.1"/>
    </source>
</evidence>
<accession>A0A3A5H2P4</accession>